<accession>A0ACD0P415</accession>
<name>A0ACD0P415_9BASI</name>
<keyword evidence="2" id="KW-1185">Reference proteome</keyword>
<proteinExistence type="predicted"/>
<sequence>MATSSSIKRRSGSICIRPPRLHPLCTCPYQDLLPPSPSPSSPSFGGRRNAMTNKGIFEERQKKKKQKQKNKKQKKTKTKAGENISIRVPDGESLRSLGDAWHGAHVVSQAAHSLKLFFLWGWGFFPIHFLTIALRNDLVSRRDRIEDQRMRYCEKQGG</sequence>
<organism evidence="1 2">
    <name type="scientific">Violaceomyces palustris</name>
    <dbReference type="NCBI Taxonomy" id="1673888"/>
    <lineage>
        <taxon>Eukaryota</taxon>
        <taxon>Fungi</taxon>
        <taxon>Dikarya</taxon>
        <taxon>Basidiomycota</taxon>
        <taxon>Ustilaginomycotina</taxon>
        <taxon>Ustilaginomycetes</taxon>
        <taxon>Violaceomycetales</taxon>
        <taxon>Violaceomycetaceae</taxon>
        <taxon>Violaceomyces</taxon>
    </lineage>
</organism>
<dbReference type="EMBL" id="KZ819757">
    <property type="protein sequence ID" value="PWN52802.1"/>
    <property type="molecule type" value="Genomic_DNA"/>
</dbReference>
<evidence type="ECO:0000313" key="2">
    <source>
        <dbReference type="Proteomes" id="UP000245626"/>
    </source>
</evidence>
<dbReference type="Proteomes" id="UP000245626">
    <property type="component" value="Unassembled WGS sequence"/>
</dbReference>
<evidence type="ECO:0000313" key="1">
    <source>
        <dbReference type="EMBL" id="PWN52802.1"/>
    </source>
</evidence>
<protein>
    <submittedName>
        <fullName evidence="1">Uncharacterized protein</fullName>
    </submittedName>
</protein>
<gene>
    <name evidence="1" type="ORF">IE53DRAFT_250272</name>
</gene>
<reference evidence="1 2" key="1">
    <citation type="journal article" date="2018" name="Mol. Biol. Evol.">
        <title>Broad Genomic Sampling Reveals a Smut Pathogenic Ancestry of the Fungal Clade Ustilaginomycotina.</title>
        <authorList>
            <person name="Kijpornyongpan T."/>
            <person name="Mondo S.J."/>
            <person name="Barry K."/>
            <person name="Sandor L."/>
            <person name="Lee J."/>
            <person name="Lipzen A."/>
            <person name="Pangilinan J."/>
            <person name="LaButti K."/>
            <person name="Hainaut M."/>
            <person name="Henrissat B."/>
            <person name="Grigoriev I.V."/>
            <person name="Spatafora J.W."/>
            <person name="Aime M.C."/>
        </authorList>
    </citation>
    <scope>NUCLEOTIDE SEQUENCE [LARGE SCALE GENOMIC DNA]</scope>
    <source>
        <strain evidence="1 2">SA 807</strain>
    </source>
</reference>